<reference evidence="1 2" key="1">
    <citation type="submission" date="2018-12" db="EMBL/GenBank/DDBJ databases">
        <title>The whole draft genome of Aquabacterium sp. SJQ9.</title>
        <authorList>
            <person name="Sun L."/>
            <person name="Gao X."/>
            <person name="Chen W."/>
            <person name="Huang K."/>
        </authorList>
    </citation>
    <scope>NUCLEOTIDE SEQUENCE [LARGE SCALE GENOMIC DNA]</scope>
    <source>
        <strain evidence="1 2">SJQ9</strain>
    </source>
</reference>
<organism evidence="1 2">
    <name type="scientific">Aquabacterium soli</name>
    <dbReference type="NCBI Taxonomy" id="2493092"/>
    <lineage>
        <taxon>Bacteria</taxon>
        <taxon>Pseudomonadati</taxon>
        <taxon>Pseudomonadota</taxon>
        <taxon>Betaproteobacteria</taxon>
        <taxon>Burkholderiales</taxon>
        <taxon>Aquabacterium</taxon>
    </lineage>
</organism>
<dbReference type="EMBL" id="RSED01000013">
    <property type="protein sequence ID" value="RRS03221.1"/>
    <property type="molecule type" value="Genomic_DNA"/>
</dbReference>
<dbReference type="RefSeq" id="WP_125244313.1">
    <property type="nucleotide sequence ID" value="NZ_RSED01000013.1"/>
</dbReference>
<sequence length="413" mass="43079">MANWPLAIMVYGGGEAIDGASALAPYIQRQLGSLARVCTNRFVAATAQLDASRVPTRRMVLDPAGRQPVLSLPNVDVGDPASLGDFVAWSGAICPADRTVLVLSGHGAAWQDSQVDALLGLESATARRRARPAPQGTRAIHHPRSLFGSRASAARRATRALLIDGGSRDYLSNAELGAVCEKIATRRGRPIDVLVFDACLMSAWETLHELRGSVSTVVASIDELSAAGIVLDGAAAVITAQKGAMAAADVARTVAARFSPQASFDSCVAIDLSAAGWADAVAHFRTACAGLLSWTNADAAGRAPLLKRALAAASGSVVKYQDGGLADVRSLATALAGLPGLPPATMTALQESAKALQQCVLALSSGEDYRQSMGLSIFSPNSRATYLANRAEYGRLQFAQQTRWLAVLDAAFK</sequence>
<comment type="caution">
    <text evidence="1">The sequence shown here is derived from an EMBL/GenBank/DDBJ whole genome shotgun (WGS) entry which is preliminary data.</text>
</comment>
<protein>
    <recommendedName>
        <fullName evidence="3">Clostripain</fullName>
    </recommendedName>
</protein>
<name>A0A3R8S7E9_9BURK</name>
<dbReference type="OrthoDB" id="5507507at2"/>
<proteinExistence type="predicted"/>
<dbReference type="AlphaFoldDB" id="A0A3R8S7E9"/>
<dbReference type="Proteomes" id="UP000269265">
    <property type="component" value="Unassembled WGS sequence"/>
</dbReference>
<accession>A0A3R8S7E9</accession>
<dbReference type="PANTHER" id="PTHR37835:SF1">
    <property type="entry name" value="ALPHA-CLOSTRIPAIN"/>
    <property type="match status" value="1"/>
</dbReference>
<dbReference type="Pfam" id="PF03415">
    <property type="entry name" value="Peptidase_C11"/>
    <property type="match status" value="1"/>
</dbReference>
<evidence type="ECO:0000313" key="1">
    <source>
        <dbReference type="EMBL" id="RRS03221.1"/>
    </source>
</evidence>
<evidence type="ECO:0000313" key="2">
    <source>
        <dbReference type="Proteomes" id="UP000269265"/>
    </source>
</evidence>
<evidence type="ECO:0008006" key="3">
    <source>
        <dbReference type="Google" id="ProtNLM"/>
    </source>
</evidence>
<dbReference type="InterPro" id="IPR005077">
    <property type="entry name" value="Peptidase_C11"/>
</dbReference>
<dbReference type="Gene3D" id="3.40.50.11970">
    <property type="match status" value="1"/>
</dbReference>
<gene>
    <name evidence="1" type="ORF">EIP75_16145</name>
</gene>
<keyword evidence="2" id="KW-1185">Reference proteome</keyword>
<dbReference type="PANTHER" id="PTHR37835">
    <property type="entry name" value="ALPHA-CLOSTRIPAIN"/>
    <property type="match status" value="1"/>
</dbReference>